<reference evidence="7 8" key="1">
    <citation type="submission" date="2023-07" db="EMBL/GenBank/DDBJ databases">
        <title>Sorghum-associated microbial communities from plants grown in Nebraska, USA.</title>
        <authorList>
            <person name="Schachtman D."/>
        </authorList>
    </citation>
    <scope>NUCLEOTIDE SEQUENCE [LARGE SCALE GENOMIC DNA]</scope>
    <source>
        <strain evidence="7 8">BE314</strain>
    </source>
</reference>
<dbReference type="InterPro" id="IPR011006">
    <property type="entry name" value="CheY-like_superfamily"/>
</dbReference>
<dbReference type="InterPro" id="IPR001789">
    <property type="entry name" value="Sig_transdc_resp-reg_receiver"/>
</dbReference>
<gene>
    <name evidence="7" type="ORF">J2X20_004953</name>
</gene>
<evidence type="ECO:0000256" key="4">
    <source>
        <dbReference type="PROSITE-ProRule" id="PRU00169"/>
    </source>
</evidence>
<dbReference type="SMART" id="SM00448">
    <property type="entry name" value="REC"/>
    <property type="match status" value="1"/>
</dbReference>
<evidence type="ECO:0000313" key="8">
    <source>
        <dbReference type="Proteomes" id="UP001180453"/>
    </source>
</evidence>
<dbReference type="PROSITE" id="PS50110">
    <property type="entry name" value="RESPONSE_REGULATORY"/>
    <property type="match status" value="1"/>
</dbReference>
<dbReference type="PRINTS" id="PR00038">
    <property type="entry name" value="HTHLUXR"/>
</dbReference>
<feature type="domain" description="HTH luxR-type" evidence="5">
    <location>
        <begin position="158"/>
        <end position="223"/>
    </location>
</feature>
<dbReference type="RefSeq" id="WP_310271112.1">
    <property type="nucleotide sequence ID" value="NZ_JAVDXU010000004.1"/>
</dbReference>
<keyword evidence="7" id="KW-0456">Lyase</keyword>
<sequence length="224" mass="23837">MRALLIDDEDLVLEGLEAFLQVSMPDLSLDKTSELAVAVELAAKVPYELTLLDWHLTGADGRQQDGRAVIEALRAGGSRAPILVVSGGDPTPWPERVFELGLAGFVPKRASGATLLQAIRIALDGGVFLLDRALQQRAGVAVKPPAAPTVPTDDAASLQLRFPALTERQAEVFRIMLRGASNKEIARELDIGVNTVHTHVRGVLAAVGAQRRGEAVFRVVGGQG</sequence>
<dbReference type="InterPro" id="IPR036388">
    <property type="entry name" value="WH-like_DNA-bd_sf"/>
</dbReference>
<evidence type="ECO:0000259" key="6">
    <source>
        <dbReference type="PROSITE" id="PS50110"/>
    </source>
</evidence>
<dbReference type="InterPro" id="IPR016032">
    <property type="entry name" value="Sig_transdc_resp-reg_C-effctor"/>
</dbReference>
<dbReference type="PANTHER" id="PTHR44688">
    <property type="entry name" value="DNA-BINDING TRANSCRIPTIONAL ACTIVATOR DEVR_DOSR"/>
    <property type="match status" value="1"/>
</dbReference>
<proteinExistence type="predicted"/>
<keyword evidence="1" id="KW-0805">Transcription regulation</keyword>
<dbReference type="PANTHER" id="PTHR44688:SF16">
    <property type="entry name" value="DNA-BINDING TRANSCRIPTIONAL ACTIVATOR DEVR_DOSR"/>
    <property type="match status" value="1"/>
</dbReference>
<feature type="domain" description="Response regulatory" evidence="6">
    <location>
        <begin position="2"/>
        <end position="123"/>
    </location>
</feature>
<comment type="caution">
    <text evidence="7">The sequence shown here is derived from an EMBL/GenBank/DDBJ whole genome shotgun (WGS) entry which is preliminary data.</text>
</comment>
<dbReference type="Pfam" id="PF00196">
    <property type="entry name" value="GerE"/>
    <property type="match status" value="1"/>
</dbReference>
<dbReference type="Proteomes" id="UP001180453">
    <property type="component" value="Unassembled WGS sequence"/>
</dbReference>
<dbReference type="GO" id="GO:0016829">
    <property type="term" value="F:lyase activity"/>
    <property type="evidence" value="ECO:0007669"/>
    <property type="project" value="UniProtKB-KW"/>
</dbReference>
<dbReference type="SUPFAM" id="SSF52172">
    <property type="entry name" value="CheY-like"/>
    <property type="match status" value="1"/>
</dbReference>
<dbReference type="Gene3D" id="3.40.50.2300">
    <property type="match status" value="1"/>
</dbReference>
<dbReference type="SMART" id="SM00421">
    <property type="entry name" value="HTH_LUXR"/>
    <property type="match status" value="1"/>
</dbReference>
<evidence type="ECO:0000259" key="5">
    <source>
        <dbReference type="PROSITE" id="PS50043"/>
    </source>
</evidence>
<name>A0ABU1YTT6_ROSSA</name>
<dbReference type="GO" id="GO:0003677">
    <property type="term" value="F:DNA binding"/>
    <property type="evidence" value="ECO:0007669"/>
    <property type="project" value="UniProtKB-KW"/>
</dbReference>
<keyword evidence="4" id="KW-0597">Phosphoprotein</keyword>
<organism evidence="7 8">
    <name type="scientific">Roseateles saccharophilus</name>
    <name type="common">Pseudomonas saccharophila</name>
    <dbReference type="NCBI Taxonomy" id="304"/>
    <lineage>
        <taxon>Bacteria</taxon>
        <taxon>Pseudomonadati</taxon>
        <taxon>Pseudomonadota</taxon>
        <taxon>Betaproteobacteria</taxon>
        <taxon>Burkholderiales</taxon>
        <taxon>Sphaerotilaceae</taxon>
        <taxon>Roseateles</taxon>
    </lineage>
</organism>
<evidence type="ECO:0000256" key="1">
    <source>
        <dbReference type="ARBA" id="ARBA00023015"/>
    </source>
</evidence>
<keyword evidence="3" id="KW-0804">Transcription</keyword>
<dbReference type="CDD" id="cd06170">
    <property type="entry name" value="LuxR_C_like"/>
    <property type="match status" value="1"/>
</dbReference>
<protein>
    <submittedName>
        <fullName evidence="7">DNA-binding NarL/FixJ family response regulator</fullName>
    </submittedName>
</protein>
<keyword evidence="2 7" id="KW-0238">DNA-binding</keyword>
<evidence type="ECO:0000313" key="7">
    <source>
        <dbReference type="EMBL" id="MDR7272279.1"/>
    </source>
</evidence>
<dbReference type="Pfam" id="PF00072">
    <property type="entry name" value="Response_reg"/>
    <property type="match status" value="1"/>
</dbReference>
<dbReference type="SUPFAM" id="SSF46894">
    <property type="entry name" value="C-terminal effector domain of the bipartite response regulators"/>
    <property type="match status" value="1"/>
</dbReference>
<dbReference type="InterPro" id="IPR000792">
    <property type="entry name" value="Tscrpt_reg_LuxR_C"/>
</dbReference>
<keyword evidence="8" id="KW-1185">Reference proteome</keyword>
<dbReference type="Gene3D" id="1.10.10.10">
    <property type="entry name" value="Winged helix-like DNA-binding domain superfamily/Winged helix DNA-binding domain"/>
    <property type="match status" value="1"/>
</dbReference>
<dbReference type="PROSITE" id="PS50043">
    <property type="entry name" value="HTH_LUXR_2"/>
    <property type="match status" value="1"/>
</dbReference>
<evidence type="ECO:0000256" key="2">
    <source>
        <dbReference type="ARBA" id="ARBA00023125"/>
    </source>
</evidence>
<accession>A0ABU1YTT6</accession>
<evidence type="ECO:0000256" key="3">
    <source>
        <dbReference type="ARBA" id="ARBA00023163"/>
    </source>
</evidence>
<dbReference type="EMBL" id="JAVDXU010000004">
    <property type="protein sequence ID" value="MDR7272279.1"/>
    <property type="molecule type" value="Genomic_DNA"/>
</dbReference>
<feature type="modified residue" description="4-aspartylphosphate" evidence="4">
    <location>
        <position position="53"/>
    </location>
</feature>